<protein>
    <recommendedName>
        <fullName evidence="4">Retrotransposon gag domain-containing protein</fullName>
    </recommendedName>
</protein>
<dbReference type="AlphaFoldDB" id="A0A0B7NBM2"/>
<feature type="region of interest" description="Disordered" evidence="1">
    <location>
        <begin position="399"/>
        <end position="424"/>
    </location>
</feature>
<name>A0A0B7NBM2_9FUNG</name>
<evidence type="ECO:0000313" key="2">
    <source>
        <dbReference type="EMBL" id="CEP12803.1"/>
    </source>
</evidence>
<sequence>MAQGKVADRLHQGVATMASYSGSTRRASNDTRAFYSDLREEGINFGAGADHYQASFEGGRKMGCKKIISDYLDSLQVGRDDESVGVKISQSKDESTFRELKGVKARYEELDLYSTHLRKEWVEAMNMKLSRVHRVTRSLEYLNAKSRILLEGLIQEQQEHAEAYREKIAYWDAKVKGERESISSRYLTDVLLKEKRGEVNRLVYEYQWPTTEVCQDLCLPLEYQGLIMCLLNAGNIIGDAKERQVTVGNGLQDNSYYVMYLRNKLKTLEAQLQGSIQGKATIEVTGTKGQETNADPVFWKRKRSNTFDIFDGGTCEDAFECMERFEVHVKYRGFSSKEKTEELATVLGGKALDWYRNIDQGIKEDWEDVKRAFLSQHAREGDGQDIAFGELKCAEGLKTTKETDGTTARESDGFPRGAEGTRHLRQGQNQVMGSSKEQQNYKGNNCNVKPRFESNNHVGEIKHDKQCHNGDKDDHIKSDCCSKTEHCRNKQDVQGMTRSQVQDLEARYISSGEKFKMQVAGMNSKTIQDVWVDTSGISMVSREAVKKKGLQEMVMKEGRTTNEKVIGRWPTSLTEGGNRTKDDEKSSTLSKGENSIKDDKKSGFFGRREDDVYDDNQSRILVRREYGIHDDEVSSILDIEENDINYKKRSRILSKREDGIKYRKLSRIFGKGENGAKVDNLPSVLKEKGSKNSRNLNERENGVMYDSKSSTLGEGEDGSKSSDTLGEGENGVKPGCIKTDLLAEAHRNEKIQLVMEECLAQDIESVAAKESNKKRIIQRLLQEEESRSRIEEETKQLPKSGVLEDLKDVYADKARDLLQDKTRELNSKIVTVNLDFRKLSTI</sequence>
<reference evidence="2 3" key="1">
    <citation type="submission" date="2014-09" db="EMBL/GenBank/DDBJ databases">
        <authorList>
            <person name="Ellenberger Sabrina"/>
        </authorList>
    </citation>
    <scope>NUCLEOTIDE SEQUENCE [LARGE SCALE GENOMIC DNA]</scope>
    <source>
        <strain evidence="2 3">CBS 412.66</strain>
    </source>
</reference>
<accession>A0A0B7NBM2</accession>
<proteinExistence type="predicted"/>
<gene>
    <name evidence="2" type="primary">PARPA_06790.1 scaffold 23853</name>
</gene>
<dbReference type="EMBL" id="LN728377">
    <property type="protein sequence ID" value="CEP12803.1"/>
    <property type="molecule type" value="Genomic_DNA"/>
</dbReference>
<evidence type="ECO:0000256" key="1">
    <source>
        <dbReference type="SAM" id="MobiDB-lite"/>
    </source>
</evidence>
<keyword evidence="3" id="KW-1185">Reference proteome</keyword>
<feature type="compositionally biased region" description="Basic and acidic residues" evidence="1">
    <location>
        <begin position="399"/>
        <end position="413"/>
    </location>
</feature>
<dbReference type="Proteomes" id="UP000054107">
    <property type="component" value="Unassembled WGS sequence"/>
</dbReference>
<feature type="region of interest" description="Disordered" evidence="1">
    <location>
        <begin position="566"/>
        <end position="602"/>
    </location>
</feature>
<feature type="compositionally biased region" description="Basic and acidic residues" evidence="1">
    <location>
        <begin position="685"/>
        <end position="701"/>
    </location>
</feature>
<organism evidence="2 3">
    <name type="scientific">Parasitella parasitica</name>
    <dbReference type="NCBI Taxonomy" id="35722"/>
    <lineage>
        <taxon>Eukaryota</taxon>
        <taxon>Fungi</taxon>
        <taxon>Fungi incertae sedis</taxon>
        <taxon>Mucoromycota</taxon>
        <taxon>Mucoromycotina</taxon>
        <taxon>Mucoromycetes</taxon>
        <taxon>Mucorales</taxon>
        <taxon>Mucorineae</taxon>
        <taxon>Mucoraceae</taxon>
        <taxon>Parasitella</taxon>
    </lineage>
</organism>
<evidence type="ECO:0008006" key="4">
    <source>
        <dbReference type="Google" id="ProtNLM"/>
    </source>
</evidence>
<evidence type="ECO:0000313" key="3">
    <source>
        <dbReference type="Proteomes" id="UP000054107"/>
    </source>
</evidence>
<feature type="region of interest" description="Disordered" evidence="1">
    <location>
        <begin position="679"/>
        <end position="731"/>
    </location>
</feature>
<dbReference type="OrthoDB" id="3212751at2759"/>